<proteinExistence type="predicted"/>
<dbReference type="EMBL" id="JBIHMK010000191">
    <property type="protein sequence ID" value="MFH0251967.1"/>
    <property type="molecule type" value="Genomic_DNA"/>
</dbReference>
<gene>
    <name evidence="2" type="ORF">ACG5V6_27630</name>
</gene>
<keyword evidence="3" id="KW-1185">Reference proteome</keyword>
<evidence type="ECO:0000256" key="1">
    <source>
        <dbReference type="SAM" id="MobiDB-lite"/>
    </source>
</evidence>
<feature type="non-terminal residue" evidence="2">
    <location>
        <position position="104"/>
    </location>
</feature>
<evidence type="ECO:0000313" key="3">
    <source>
        <dbReference type="Proteomes" id="UP001607069"/>
    </source>
</evidence>
<dbReference type="Proteomes" id="UP001607069">
    <property type="component" value="Unassembled WGS sequence"/>
</dbReference>
<organism evidence="2 3">
    <name type="scientific">Streptomyces chitinivorans</name>
    <dbReference type="NCBI Taxonomy" id="1257027"/>
    <lineage>
        <taxon>Bacteria</taxon>
        <taxon>Bacillati</taxon>
        <taxon>Actinomycetota</taxon>
        <taxon>Actinomycetes</taxon>
        <taxon>Kitasatosporales</taxon>
        <taxon>Streptomycetaceae</taxon>
        <taxon>Streptomyces</taxon>
    </lineage>
</organism>
<feature type="compositionally biased region" description="Basic and acidic residues" evidence="1">
    <location>
        <begin position="1"/>
        <end position="18"/>
    </location>
</feature>
<feature type="region of interest" description="Disordered" evidence="1">
    <location>
        <begin position="1"/>
        <end position="70"/>
    </location>
</feature>
<name>A0ABW7I1X5_9ACTN</name>
<accession>A0ABW7I1X5</accession>
<reference evidence="2 3" key="1">
    <citation type="submission" date="2024-10" db="EMBL/GenBank/DDBJ databases">
        <authorList>
            <person name="Cho J.-C."/>
        </authorList>
    </citation>
    <scope>NUCLEOTIDE SEQUENCE [LARGE SCALE GENOMIC DNA]</scope>
    <source>
        <strain evidence="2 3">KCTC29696</strain>
    </source>
</reference>
<evidence type="ECO:0000313" key="2">
    <source>
        <dbReference type="EMBL" id="MFH0251967.1"/>
    </source>
</evidence>
<sequence>MSAETGAERTGRAGRTREAGGSAGAGRRPSRRFPLITRDTARPEGGGRAAPRGLRSARYDVLGGAPRPGKAGVLRETAAVRGAARWARWRGGARTRSGPRGRRR</sequence>
<protein>
    <submittedName>
        <fullName evidence="2">Uncharacterized protein</fullName>
    </submittedName>
</protein>
<comment type="caution">
    <text evidence="2">The sequence shown here is derived from an EMBL/GenBank/DDBJ whole genome shotgun (WGS) entry which is preliminary data.</text>
</comment>